<proteinExistence type="predicted"/>
<feature type="domain" description="DinB-like" evidence="1">
    <location>
        <begin position="34"/>
        <end position="172"/>
    </location>
</feature>
<dbReference type="OrthoDB" id="9796039at2"/>
<dbReference type="AlphaFoldDB" id="A0A327WRZ8"/>
<name>A0A327WRZ8_LARAB</name>
<protein>
    <submittedName>
        <fullName evidence="2">DinB family protein</fullName>
    </submittedName>
</protein>
<dbReference type="Proteomes" id="UP000248790">
    <property type="component" value="Unassembled WGS sequence"/>
</dbReference>
<gene>
    <name evidence="2" type="ORF">LX87_03881</name>
</gene>
<dbReference type="Pfam" id="PF12867">
    <property type="entry name" value="DinB_2"/>
    <property type="match status" value="1"/>
</dbReference>
<dbReference type="SUPFAM" id="SSF109854">
    <property type="entry name" value="DinB/YfiT-like putative metalloenzymes"/>
    <property type="match status" value="1"/>
</dbReference>
<evidence type="ECO:0000313" key="2">
    <source>
        <dbReference type="EMBL" id="RAJ93997.1"/>
    </source>
</evidence>
<dbReference type="RefSeq" id="WP_111629934.1">
    <property type="nucleotide sequence ID" value="NZ_QLMC01000005.1"/>
</dbReference>
<dbReference type="InterPro" id="IPR034660">
    <property type="entry name" value="DinB/YfiT-like"/>
</dbReference>
<organism evidence="2 3">
    <name type="scientific">Larkinella arboricola</name>
    <dbReference type="NCBI Taxonomy" id="643671"/>
    <lineage>
        <taxon>Bacteria</taxon>
        <taxon>Pseudomonadati</taxon>
        <taxon>Bacteroidota</taxon>
        <taxon>Cytophagia</taxon>
        <taxon>Cytophagales</taxon>
        <taxon>Spirosomataceae</taxon>
        <taxon>Larkinella</taxon>
    </lineage>
</organism>
<reference evidence="2 3" key="1">
    <citation type="submission" date="2018-06" db="EMBL/GenBank/DDBJ databases">
        <title>Genomic Encyclopedia of Archaeal and Bacterial Type Strains, Phase II (KMG-II): from individual species to whole genera.</title>
        <authorList>
            <person name="Goeker M."/>
        </authorList>
    </citation>
    <scope>NUCLEOTIDE SEQUENCE [LARGE SCALE GENOMIC DNA]</scope>
    <source>
        <strain evidence="2 3">DSM 21851</strain>
    </source>
</reference>
<dbReference type="InterPro" id="IPR024775">
    <property type="entry name" value="DinB-like"/>
</dbReference>
<comment type="caution">
    <text evidence="2">The sequence shown here is derived from an EMBL/GenBank/DDBJ whole genome shotgun (WGS) entry which is preliminary data.</text>
</comment>
<dbReference type="Gene3D" id="1.20.120.450">
    <property type="entry name" value="dinb family like domain"/>
    <property type="match status" value="1"/>
</dbReference>
<keyword evidence="3" id="KW-1185">Reference proteome</keyword>
<sequence length="179" mass="20539">MNAEQTIDRKLPIGPFVVQDFYTPDELARNIEMLETAPAKYRQLVENLSDEELAKTYREGSWTIQQLVHHVADMQLLHFFRMKKAVTEPDYDTLTLVSMDGWASTPDATTAPIADSLLLFEGVHRRYAYLAKSLDESQLARKCYHPVRQLWFNQAQAVAMSVWHAEHHLAHIKLALGGF</sequence>
<dbReference type="EMBL" id="QLMC01000005">
    <property type="protein sequence ID" value="RAJ93997.1"/>
    <property type="molecule type" value="Genomic_DNA"/>
</dbReference>
<evidence type="ECO:0000313" key="3">
    <source>
        <dbReference type="Proteomes" id="UP000248790"/>
    </source>
</evidence>
<accession>A0A327WRZ8</accession>
<evidence type="ECO:0000259" key="1">
    <source>
        <dbReference type="Pfam" id="PF12867"/>
    </source>
</evidence>